<organism evidence="1 2">
    <name type="scientific">Pseudodesulfovibrio profundus</name>
    <dbReference type="NCBI Taxonomy" id="57320"/>
    <lineage>
        <taxon>Bacteria</taxon>
        <taxon>Pseudomonadati</taxon>
        <taxon>Thermodesulfobacteriota</taxon>
        <taxon>Desulfovibrionia</taxon>
        <taxon>Desulfovibrionales</taxon>
        <taxon>Desulfovibrionaceae</taxon>
    </lineage>
</organism>
<reference evidence="2" key="1">
    <citation type="submission" date="2017-09" db="EMBL/GenBank/DDBJ databases">
        <authorList>
            <person name="Regsiter A."/>
            <person name="William W."/>
        </authorList>
    </citation>
    <scope>NUCLEOTIDE SEQUENCE [LARGE SCALE GENOMIC DNA]</scope>
    <source>
        <strain evidence="2">500-1</strain>
    </source>
</reference>
<keyword evidence="2" id="KW-1185">Reference proteome</keyword>
<protein>
    <submittedName>
        <fullName evidence="1">Uncharacterized protein</fullName>
    </submittedName>
</protein>
<proteinExistence type="predicted"/>
<dbReference type="Proteomes" id="UP000219215">
    <property type="component" value="Chromosome DPRO"/>
</dbReference>
<name>A0A2C8FEM3_9BACT</name>
<accession>A0A2C8FEM3</accession>
<dbReference type="KEGG" id="pprf:DPRO_4021"/>
<sequence>MNDVWLKFKQNGKQVASDIGKNVLFSKLFASFTIPEAENKRFEPFLIQVGDELLHHFLSAANAKAVDDMENSK</sequence>
<dbReference type="AlphaFoldDB" id="A0A2C8FEM3"/>
<evidence type="ECO:0000313" key="2">
    <source>
        <dbReference type="Proteomes" id="UP000219215"/>
    </source>
</evidence>
<dbReference type="EMBL" id="LT907975">
    <property type="protein sequence ID" value="SOB60940.1"/>
    <property type="molecule type" value="Genomic_DNA"/>
</dbReference>
<gene>
    <name evidence="1" type="ORF">DPRO_4021</name>
</gene>
<evidence type="ECO:0000313" key="1">
    <source>
        <dbReference type="EMBL" id="SOB60940.1"/>
    </source>
</evidence>
<dbReference type="RefSeq" id="WP_322788580.1">
    <property type="nucleotide sequence ID" value="NZ_LT907975.1"/>
</dbReference>